<evidence type="ECO:0000313" key="2">
    <source>
        <dbReference type="EMBL" id="CAG6391509.1"/>
    </source>
</evidence>
<organism evidence="2 3">
    <name type="scientific">Actinacidiphila cocklensis</name>
    <dbReference type="NCBI Taxonomy" id="887465"/>
    <lineage>
        <taxon>Bacteria</taxon>
        <taxon>Bacillati</taxon>
        <taxon>Actinomycetota</taxon>
        <taxon>Actinomycetes</taxon>
        <taxon>Kitasatosporales</taxon>
        <taxon>Streptomycetaceae</taxon>
        <taxon>Actinacidiphila</taxon>
    </lineage>
</organism>
<proteinExistence type="predicted"/>
<dbReference type="Proteomes" id="UP001152519">
    <property type="component" value="Unassembled WGS sequence"/>
</dbReference>
<name>A0A9W4DJU1_9ACTN</name>
<feature type="region of interest" description="Disordered" evidence="1">
    <location>
        <begin position="1"/>
        <end position="85"/>
    </location>
</feature>
<keyword evidence="3" id="KW-1185">Reference proteome</keyword>
<feature type="compositionally biased region" description="Basic and acidic residues" evidence="1">
    <location>
        <begin position="27"/>
        <end position="43"/>
    </location>
</feature>
<dbReference type="EMBL" id="CAJSLV010000024">
    <property type="protein sequence ID" value="CAG6391509.1"/>
    <property type="molecule type" value="Genomic_DNA"/>
</dbReference>
<reference evidence="2" key="1">
    <citation type="submission" date="2021-05" db="EMBL/GenBank/DDBJ databases">
        <authorList>
            <person name="Arsene-Ploetze F."/>
        </authorList>
    </citation>
    <scope>NUCLEOTIDE SEQUENCE</scope>
    <source>
        <strain evidence="2">DSM 42138</strain>
    </source>
</reference>
<accession>A0A9W4DJU1</accession>
<gene>
    <name evidence="2" type="ORF">SCOCK_120145</name>
</gene>
<dbReference type="AlphaFoldDB" id="A0A9W4DJU1"/>
<evidence type="ECO:0000313" key="3">
    <source>
        <dbReference type="Proteomes" id="UP001152519"/>
    </source>
</evidence>
<evidence type="ECO:0000256" key="1">
    <source>
        <dbReference type="SAM" id="MobiDB-lite"/>
    </source>
</evidence>
<feature type="compositionally biased region" description="Polar residues" evidence="1">
    <location>
        <begin position="107"/>
        <end position="121"/>
    </location>
</feature>
<protein>
    <submittedName>
        <fullName evidence="2">Uncharacterized protein</fullName>
    </submittedName>
</protein>
<sequence>MQGDPPPRPGHGHLRQPAPQAAPGLTHDLHLLHRRRDSRDAHTYIRSARPLNEGGDTPGGGRGPVRYLTRPPGTGTAEDLRHHQEPHTWHAFQALTSRAKSAWRSPSPMSSASGARAPRTS</sequence>
<comment type="caution">
    <text evidence="2">The sequence shown here is derived from an EMBL/GenBank/DDBJ whole genome shotgun (WGS) entry which is preliminary data.</text>
</comment>
<feature type="region of interest" description="Disordered" evidence="1">
    <location>
        <begin position="98"/>
        <end position="121"/>
    </location>
</feature>